<dbReference type="Pfam" id="PF13427">
    <property type="entry name" value="AadA_C"/>
    <property type="match status" value="1"/>
</dbReference>
<keyword evidence="1" id="KW-0808">Transferase</keyword>
<dbReference type="SUPFAM" id="SSF81301">
    <property type="entry name" value="Nucleotidyltransferase"/>
    <property type="match status" value="1"/>
</dbReference>
<organism evidence="3 4">
    <name type="scientific">Candidatus Pullilachnospira stercoravium</name>
    <dbReference type="NCBI Taxonomy" id="2840913"/>
    <lineage>
        <taxon>Bacteria</taxon>
        <taxon>Bacillati</taxon>
        <taxon>Bacillota</taxon>
        <taxon>Clostridia</taxon>
        <taxon>Lachnospirales</taxon>
        <taxon>Lachnospiraceae</taxon>
        <taxon>Lachnospiraceae incertae sedis</taxon>
        <taxon>Candidatus Pullilachnospira</taxon>
    </lineage>
</organism>
<name>A0A9D1NUY4_9FIRM</name>
<dbReference type="EMBL" id="DVON01000196">
    <property type="protein sequence ID" value="HIV13320.1"/>
    <property type="molecule type" value="Genomic_DNA"/>
</dbReference>
<dbReference type="Gene3D" id="3.30.460.10">
    <property type="entry name" value="Beta Polymerase, domain 2"/>
    <property type="match status" value="1"/>
</dbReference>
<evidence type="ECO:0000313" key="4">
    <source>
        <dbReference type="Proteomes" id="UP000886723"/>
    </source>
</evidence>
<gene>
    <name evidence="3" type="ORF">IAA63_09315</name>
</gene>
<reference evidence="3" key="2">
    <citation type="journal article" date="2021" name="PeerJ">
        <title>Extensive microbial diversity within the chicken gut microbiome revealed by metagenomics and culture.</title>
        <authorList>
            <person name="Gilroy R."/>
            <person name="Ravi A."/>
            <person name="Getino M."/>
            <person name="Pursley I."/>
            <person name="Horton D.L."/>
            <person name="Alikhan N.F."/>
            <person name="Baker D."/>
            <person name="Gharbi K."/>
            <person name="Hall N."/>
            <person name="Watson M."/>
            <person name="Adriaenssens E.M."/>
            <person name="Foster-Nyarko E."/>
            <person name="Jarju S."/>
            <person name="Secka A."/>
            <person name="Antonio M."/>
            <person name="Oren A."/>
            <person name="Chaudhuri R.R."/>
            <person name="La Ragione R."/>
            <person name="Hildebrand F."/>
            <person name="Pallen M.J."/>
        </authorList>
    </citation>
    <scope>NUCLEOTIDE SEQUENCE</scope>
    <source>
        <strain evidence="3">ChiBcec2-4451</strain>
    </source>
</reference>
<sequence>MERVCQSLLAEFTERSREILGDNLTGIYLHGSLAMGCFCWQESDIDLLVAVKNPFPDVQKRRYMDMVTELNGRGPAKGIELSVIRESVCRPPVYPTPYELHFSIAHLDWYRRDPGDYIRKMKGTDKDLAAHIMILYYRGKTIFGKPCREVFLPPFDGEYFDSIWCDVQNAAEEITGNPVYLILNLCRVLAYKKEHLILSKEEGASWALDRLPAGYRTLIFQAAEAYRTGASMDVGESCAVEFAEYMLREIRKL</sequence>
<dbReference type="AlphaFoldDB" id="A0A9D1NUY4"/>
<dbReference type="CDD" id="cd05403">
    <property type="entry name" value="NT_KNTase_like"/>
    <property type="match status" value="1"/>
</dbReference>
<dbReference type="InterPro" id="IPR043519">
    <property type="entry name" value="NT_sf"/>
</dbReference>
<evidence type="ECO:0000256" key="1">
    <source>
        <dbReference type="ARBA" id="ARBA00022679"/>
    </source>
</evidence>
<dbReference type="GO" id="GO:0016740">
    <property type="term" value="F:transferase activity"/>
    <property type="evidence" value="ECO:0007669"/>
    <property type="project" value="UniProtKB-KW"/>
</dbReference>
<evidence type="ECO:0000313" key="3">
    <source>
        <dbReference type="EMBL" id="HIV13320.1"/>
    </source>
</evidence>
<accession>A0A9D1NUY4</accession>
<evidence type="ECO:0000259" key="2">
    <source>
        <dbReference type="Pfam" id="PF13427"/>
    </source>
</evidence>
<dbReference type="Proteomes" id="UP000886723">
    <property type="component" value="Unassembled WGS sequence"/>
</dbReference>
<feature type="domain" description="Adenylyltransferase AadA C-terminal" evidence="2">
    <location>
        <begin position="157"/>
        <end position="248"/>
    </location>
</feature>
<reference evidence="3" key="1">
    <citation type="submission" date="2020-10" db="EMBL/GenBank/DDBJ databases">
        <authorList>
            <person name="Gilroy R."/>
        </authorList>
    </citation>
    <scope>NUCLEOTIDE SEQUENCE</scope>
    <source>
        <strain evidence="3">ChiBcec2-4451</strain>
    </source>
</reference>
<protein>
    <submittedName>
        <fullName evidence="3">DUF4111 domain-containing protein</fullName>
    </submittedName>
</protein>
<comment type="caution">
    <text evidence="3">The sequence shown here is derived from an EMBL/GenBank/DDBJ whole genome shotgun (WGS) entry which is preliminary data.</text>
</comment>
<dbReference type="InterPro" id="IPR025184">
    <property type="entry name" value="AadA_C"/>
</dbReference>
<proteinExistence type="predicted"/>